<name>A0A841HXJ0_9GAMM</name>
<organism evidence="3 4">
    <name type="scientific">Povalibacter uvarum</name>
    <dbReference type="NCBI Taxonomy" id="732238"/>
    <lineage>
        <taxon>Bacteria</taxon>
        <taxon>Pseudomonadati</taxon>
        <taxon>Pseudomonadota</taxon>
        <taxon>Gammaproteobacteria</taxon>
        <taxon>Steroidobacterales</taxon>
        <taxon>Steroidobacteraceae</taxon>
        <taxon>Povalibacter</taxon>
    </lineage>
</organism>
<dbReference type="Gene3D" id="2.40.160.180">
    <property type="entry name" value="Carbohydrate-selective porin OprB"/>
    <property type="match status" value="1"/>
</dbReference>
<dbReference type="Pfam" id="PF04966">
    <property type="entry name" value="OprB"/>
    <property type="match status" value="1"/>
</dbReference>
<dbReference type="PANTHER" id="PTHR37944:SF1">
    <property type="entry name" value="PORIN B"/>
    <property type="match status" value="1"/>
</dbReference>
<dbReference type="InterPro" id="IPR052932">
    <property type="entry name" value="OprB_Porin"/>
</dbReference>
<dbReference type="GO" id="GO:0015288">
    <property type="term" value="F:porin activity"/>
    <property type="evidence" value="ECO:0007669"/>
    <property type="project" value="InterPro"/>
</dbReference>
<accession>A0A841HXJ0</accession>
<dbReference type="EMBL" id="JACHHZ010000008">
    <property type="protein sequence ID" value="MBB6096515.1"/>
    <property type="molecule type" value="Genomic_DNA"/>
</dbReference>
<dbReference type="InterPro" id="IPR007049">
    <property type="entry name" value="Carb-sel_porin_OprB"/>
</dbReference>
<proteinExistence type="inferred from homology"/>
<protein>
    <submittedName>
        <fullName evidence="3">Porin</fullName>
    </submittedName>
</protein>
<keyword evidence="4" id="KW-1185">Reference proteome</keyword>
<dbReference type="PANTHER" id="PTHR37944">
    <property type="entry name" value="PORIN B"/>
    <property type="match status" value="1"/>
</dbReference>
<dbReference type="InterPro" id="IPR038673">
    <property type="entry name" value="OprB_sf"/>
</dbReference>
<sequence length="397" mass="43459">MRPPVRRAGPALAMIGVASGICADEVAEPAVALSAVYTADLLRNTSGGLKTGNAYLDNLDMTLSIDGERAFGLPGLTLFAYGLYTNDARFSEVYPGDVMTASNIDAPEALRLYEAWAQWGFGPHDSSLRFGLYDLNSEFDVSAARGVFINSSFGVGHELAQTGLNGPSIFPITSLALRLAIQPTPQWTVLAAVLDGVPGDRNEPTRTGIHLDADEGVLGIAEVAWSGTKLRKLAAGAWRYSEPFERIDETESAGTAFSYGAYALTEFELWTDPRSDAREIAAFFRVGIASDAVNEYDRSTQAGIIFHQPFSNAEEETFGVAISTARVGRSYRHSQEETGVQLSERETAIELTYRRRITDWLLVQPDIQYILNPSADRTLKHALVLGLRFEFLTERSW</sequence>
<evidence type="ECO:0000256" key="2">
    <source>
        <dbReference type="RuleBase" id="RU363072"/>
    </source>
</evidence>
<dbReference type="GO" id="GO:0008643">
    <property type="term" value="P:carbohydrate transport"/>
    <property type="evidence" value="ECO:0007669"/>
    <property type="project" value="InterPro"/>
</dbReference>
<dbReference type="GO" id="GO:0016020">
    <property type="term" value="C:membrane"/>
    <property type="evidence" value="ECO:0007669"/>
    <property type="project" value="InterPro"/>
</dbReference>
<evidence type="ECO:0000313" key="4">
    <source>
        <dbReference type="Proteomes" id="UP000588068"/>
    </source>
</evidence>
<dbReference type="AlphaFoldDB" id="A0A841HXJ0"/>
<dbReference type="RefSeq" id="WP_184335904.1">
    <property type="nucleotide sequence ID" value="NZ_JACHHZ010000008.1"/>
</dbReference>
<comment type="caution">
    <text evidence="3">The sequence shown here is derived from an EMBL/GenBank/DDBJ whole genome shotgun (WGS) entry which is preliminary data.</text>
</comment>
<reference evidence="3 4" key="1">
    <citation type="submission" date="2020-08" db="EMBL/GenBank/DDBJ databases">
        <title>Genomic Encyclopedia of Type Strains, Phase IV (KMG-IV): sequencing the most valuable type-strain genomes for metagenomic binning, comparative biology and taxonomic classification.</title>
        <authorList>
            <person name="Goeker M."/>
        </authorList>
    </citation>
    <scope>NUCLEOTIDE SEQUENCE [LARGE SCALE GENOMIC DNA]</scope>
    <source>
        <strain evidence="3 4">DSM 26723</strain>
    </source>
</reference>
<comment type="similarity">
    <text evidence="1 2">Belongs to the OprB family.</text>
</comment>
<evidence type="ECO:0000313" key="3">
    <source>
        <dbReference type="EMBL" id="MBB6096515.1"/>
    </source>
</evidence>
<evidence type="ECO:0000256" key="1">
    <source>
        <dbReference type="ARBA" id="ARBA00008769"/>
    </source>
</evidence>
<gene>
    <name evidence="3" type="ORF">HNQ60_005437</name>
</gene>
<dbReference type="Proteomes" id="UP000588068">
    <property type="component" value="Unassembled WGS sequence"/>
</dbReference>